<evidence type="ECO:0000256" key="2">
    <source>
        <dbReference type="ARBA" id="ARBA00022999"/>
    </source>
</evidence>
<dbReference type="PANTHER" id="PTHR15126">
    <property type="entry name" value="SH3-BINDING"/>
    <property type="match status" value="1"/>
</dbReference>
<feature type="region of interest" description="Disordered" evidence="6">
    <location>
        <begin position="213"/>
        <end position="398"/>
    </location>
</feature>
<evidence type="ECO:0000256" key="3">
    <source>
        <dbReference type="ARBA" id="ARBA00023036"/>
    </source>
</evidence>
<dbReference type="InterPro" id="IPR000980">
    <property type="entry name" value="SH2"/>
</dbReference>
<dbReference type="PANTHER" id="PTHR15126:SF4">
    <property type="entry name" value="SH3 DOMAIN-BINDING PROTEIN 2"/>
    <property type="match status" value="1"/>
</dbReference>
<organism evidence="8 9">
    <name type="scientific">Pelobates cultripes</name>
    <name type="common">Western spadefoot toad</name>
    <dbReference type="NCBI Taxonomy" id="61616"/>
    <lineage>
        <taxon>Eukaryota</taxon>
        <taxon>Metazoa</taxon>
        <taxon>Chordata</taxon>
        <taxon>Craniata</taxon>
        <taxon>Vertebrata</taxon>
        <taxon>Euteleostomi</taxon>
        <taxon>Amphibia</taxon>
        <taxon>Batrachia</taxon>
        <taxon>Anura</taxon>
        <taxon>Pelobatoidea</taxon>
        <taxon>Pelobatidae</taxon>
        <taxon>Pelobates</taxon>
    </lineage>
</organism>
<dbReference type="AlphaFoldDB" id="A0AAD1WA09"/>
<feature type="compositionally biased region" description="Basic and acidic residues" evidence="6">
    <location>
        <begin position="357"/>
        <end position="373"/>
    </location>
</feature>
<evidence type="ECO:0000256" key="1">
    <source>
        <dbReference type="ARBA" id="ARBA00022553"/>
    </source>
</evidence>
<comment type="function">
    <text evidence="4">Binds differentially to the SH3 domains of certain proteins of signal transduction pathways. Binds to phosphatidylinositols; linking the hemopoietic tyrosine kinase fes to the cytoplasmic membrane in a phosphorylation dependent mechanism.</text>
</comment>
<reference evidence="8" key="1">
    <citation type="submission" date="2022-03" db="EMBL/GenBank/DDBJ databases">
        <authorList>
            <person name="Alioto T."/>
            <person name="Alioto T."/>
            <person name="Gomez Garrido J."/>
        </authorList>
    </citation>
    <scope>NUCLEOTIDE SEQUENCE</scope>
</reference>
<accession>A0AAD1WA09</accession>
<dbReference type="InterPro" id="IPR011993">
    <property type="entry name" value="PH-like_dom_sf"/>
</dbReference>
<dbReference type="GO" id="GO:0007165">
    <property type="term" value="P:signal transduction"/>
    <property type="evidence" value="ECO:0007669"/>
    <property type="project" value="InterPro"/>
</dbReference>
<feature type="compositionally biased region" description="Acidic residues" evidence="6">
    <location>
        <begin position="249"/>
        <end position="264"/>
    </location>
</feature>
<sequence length="698" mass="78259">MADAMCGLGPVTPSKLDLLFAEFWRRIAERQYRSESLALQTHLPRQLPLYSRQTKVDPGRRRIRQWRRHPGCLETAGDRRNLTSDLLELSAGPSPSQNNGYRGAQLAHANEGHWGGNHFQLLKWPLRYVIIHKGCVYYFKTSTSASSQGAFSLNGYNRVMRAAEETTSSNVFPFKMVHISKKHRTWYFSAASEDERKKWMLSLRKEIDRYHEKKETVTDLSDESETDSFYDSVERPVNIKYTHNPADDSWQDDDEDDEDYEQPDGAEASAPSYPPPPIPRTKQSERRMSDVPTPIKHLSPISSTKASLPDLKDLDVTNPRKNFPSTKPPPPPIPIFPVVHNKGEPPPPPPIAPVRRISTDMIEKEVPSQRKESTCLPNHNVSEASINLPPPLLQPLPQRRGIINCEPRGTRVTKPQSGESVVSNLSKELNNKFKMSSPIPPPVPTNKSGTDKSIGTITRPPPVPPSKPNNQTSMFKPNNVMTTPSPPVPPNKPRLDSIEKSPNVSPNIDGTKPTLLKISLQKPPPISRNHMAGKNCTPVERPSASPILRTSPDGQSFRAFALETPVIPAKRKDTLDDKSDSEDDYEKVPLPPSVFIDTTESADIERMFKAVSQRGSPENGLFCIRKSAKAGKVLVVWDGMADKVRNYRIFEKDNKVYLEADVLFEDVGSLVEHYYANKLPSHENLILKHAYGCPSSAR</sequence>
<protein>
    <recommendedName>
        <fullName evidence="5">SH3 domain-binding protein 2</fullName>
    </recommendedName>
</protein>
<keyword evidence="9" id="KW-1185">Reference proteome</keyword>
<feature type="domain" description="PH" evidence="7">
    <location>
        <begin position="99"/>
        <end position="208"/>
    </location>
</feature>
<dbReference type="SUPFAM" id="SSF50729">
    <property type="entry name" value="PH domain-like"/>
    <property type="match status" value="1"/>
</dbReference>
<dbReference type="InterPro" id="IPR035848">
    <property type="entry name" value="SH3BP2"/>
</dbReference>
<evidence type="ECO:0000256" key="4">
    <source>
        <dbReference type="ARBA" id="ARBA00056733"/>
    </source>
</evidence>
<dbReference type="InterPro" id="IPR001849">
    <property type="entry name" value="PH_domain"/>
</dbReference>
<dbReference type="CDD" id="cd13308">
    <property type="entry name" value="PH_3BP2"/>
    <property type="match status" value="1"/>
</dbReference>
<feature type="compositionally biased region" description="Polar residues" evidence="6">
    <location>
        <begin position="445"/>
        <end position="456"/>
    </location>
</feature>
<dbReference type="Proteomes" id="UP001295444">
    <property type="component" value="Chromosome 06"/>
</dbReference>
<keyword evidence="3" id="KW-0729">SH3-binding</keyword>
<evidence type="ECO:0000313" key="8">
    <source>
        <dbReference type="EMBL" id="CAH2299695.1"/>
    </source>
</evidence>
<name>A0AAD1WA09_PELCU</name>
<feature type="compositionally biased region" description="Pro residues" evidence="6">
    <location>
        <begin position="326"/>
        <end position="335"/>
    </location>
</feature>
<proteinExistence type="predicted"/>
<dbReference type="SUPFAM" id="SSF55550">
    <property type="entry name" value="SH2 domain"/>
    <property type="match status" value="1"/>
</dbReference>
<dbReference type="PROSITE" id="PS50003">
    <property type="entry name" value="PH_DOMAIN"/>
    <property type="match status" value="1"/>
</dbReference>
<evidence type="ECO:0000256" key="5">
    <source>
        <dbReference type="ARBA" id="ARBA00070257"/>
    </source>
</evidence>
<dbReference type="Pfam" id="PF00169">
    <property type="entry name" value="PH"/>
    <property type="match status" value="1"/>
</dbReference>
<feature type="compositionally biased region" description="Polar residues" evidence="6">
    <location>
        <begin position="375"/>
        <end position="385"/>
    </location>
</feature>
<dbReference type="Gene3D" id="3.30.505.10">
    <property type="entry name" value="SH2 domain"/>
    <property type="match status" value="1"/>
</dbReference>
<gene>
    <name evidence="8" type="ORF">PECUL_23A058116</name>
</gene>
<dbReference type="Gene3D" id="2.30.29.30">
    <property type="entry name" value="Pleckstrin-homology domain (PH domain)/Phosphotyrosine-binding domain (PTB)"/>
    <property type="match status" value="1"/>
</dbReference>
<keyword evidence="2" id="KW-0727">SH2 domain</keyword>
<dbReference type="FunFam" id="2.30.29.30:FF:000147">
    <property type="entry name" value="SH3 domain-binding protein 2 isoform X2"/>
    <property type="match status" value="1"/>
</dbReference>
<dbReference type="InterPro" id="IPR036860">
    <property type="entry name" value="SH2_dom_sf"/>
</dbReference>
<feature type="region of interest" description="Disordered" evidence="6">
    <location>
        <begin position="571"/>
        <end position="592"/>
    </location>
</feature>
<evidence type="ECO:0000259" key="7">
    <source>
        <dbReference type="PROSITE" id="PS50003"/>
    </source>
</evidence>
<evidence type="ECO:0000313" key="9">
    <source>
        <dbReference type="Proteomes" id="UP001295444"/>
    </source>
</evidence>
<dbReference type="SMART" id="SM00233">
    <property type="entry name" value="PH"/>
    <property type="match status" value="1"/>
</dbReference>
<dbReference type="GO" id="GO:0017124">
    <property type="term" value="F:SH3 domain binding"/>
    <property type="evidence" value="ECO:0007669"/>
    <property type="project" value="UniProtKB-KW"/>
</dbReference>
<keyword evidence="1" id="KW-0597">Phosphoprotein</keyword>
<feature type="region of interest" description="Disordered" evidence="6">
    <location>
        <begin position="432"/>
        <end position="512"/>
    </location>
</feature>
<dbReference type="Pfam" id="PF00017">
    <property type="entry name" value="SH2"/>
    <property type="match status" value="1"/>
</dbReference>
<evidence type="ECO:0000256" key="6">
    <source>
        <dbReference type="SAM" id="MobiDB-lite"/>
    </source>
</evidence>
<dbReference type="EMBL" id="OW240917">
    <property type="protein sequence ID" value="CAH2299695.1"/>
    <property type="molecule type" value="Genomic_DNA"/>
</dbReference>
<dbReference type="FunFam" id="3.30.505.10:FF:000043">
    <property type="entry name" value="SH3 domain binding protein 2"/>
    <property type="match status" value="1"/>
</dbReference>
<dbReference type="SMART" id="SM00252">
    <property type="entry name" value="SH2"/>
    <property type="match status" value="1"/>
</dbReference>